<keyword evidence="7" id="KW-1185">Reference proteome</keyword>
<dbReference type="RefSeq" id="XP_030050591.1">
    <property type="nucleotide sequence ID" value="XM_030194731.1"/>
</dbReference>
<dbReference type="CDD" id="cd05713">
    <property type="entry name" value="IgV_MOG_like"/>
    <property type="match status" value="1"/>
</dbReference>
<feature type="chain" id="PRO_5027998446" evidence="5">
    <location>
        <begin position="35"/>
        <end position="393"/>
    </location>
</feature>
<dbReference type="KEGG" id="muo:115464342"/>
<keyword evidence="3" id="KW-0393">Immunoglobulin domain</keyword>
<dbReference type="InterPro" id="IPR050504">
    <property type="entry name" value="IgSF_BTN/MOG"/>
</dbReference>
<keyword evidence="5" id="KW-0732">Signal</keyword>
<dbReference type="GO" id="GO:0005102">
    <property type="term" value="F:signaling receptor binding"/>
    <property type="evidence" value="ECO:0007669"/>
    <property type="project" value="TreeGrafter"/>
</dbReference>
<evidence type="ECO:0000256" key="1">
    <source>
        <dbReference type="ARBA" id="ARBA00004370"/>
    </source>
</evidence>
<evidence type="ECO:0000256" key="5">
    <source>
        <dbReference type="SAM" id="SignalP"/>
    </source>
</evidence>
<feature type="domain" description="Ig-like" evidence="6">
    <location>
        <begin position="131"/>
        <end position="241"/>
    </location>
</feature>
<dbReference type="PANTHER" id="PTHR24100">
    <property type="entry name" value="BUTYROPHILIN"/>
    <property type="match status" value="1"/>
</dbReference>
<evidence type="ECO:0000256" key="3">
    <source>
        <dbReference type="ARBA" id="ARBA00023319"/>
    </source>
</evidence>
<evidence type="ECO:0000313" key="8">
    <source>
        <dbReference type="RefSeq" id="XP_030050591.1"/>
    </source>
</evidence>
<keyword evidence="2 4" id="KW-0472">Membrane</keyword>
<evidence type="ECO:0000256" key="4">
    <source>
        <dbReference type="SAM" id="Phobius"/>
    </source>
</evidence>
<dbReference type="SUPFAM" id="SSF48726">
    <property type="entry name" value="Immunoglobulin"/>
    <property type="match status" value="1"/>
</dbReference>
<dbReference type="PROSITE" id="PS50835">
    <property type="entry name" value="IG_LIKE"/>
    <property type="match status" value="1"/>
</dbReference>
<dbReference type="GO" id="GO:0001817">
    <property type="term" value="P:regulation of cytokine production"/>
    <property type="evidence" value="ECO:0007669"/>
    <property type="project" value="TreeGrafter"/>
</dbReference>
<proteinExistence type="predicted"/>
<dbReference type="GO" id="GO:0050852">
    <property type="term" value="P:T cell receptor signaling pathway"/>
    <property type="evidence" value="ECO:0007669"/>
    <property type="project" value="TreeGrafter"/>
</dbReference>
<dbReference type="SMART" id="SM00406">
    <property type="entry name" value="IGv"/>
    <property type="match status" value="1"/>
</dbReference>
<dbReference type="InterPro" id="IPR007110">
    <property type="entry name" value="Ig-like_dom"/>
</dbReference>
<reference evidence="8" key="1">
    <citation type="submission" date="2025-08" db="UniProtKB">
        <authorList>
            <consortium name="RefSeq"/>
        </authorList>
    </citation>
    <scope>IDENTIFICATION</scope>
</reference>
<dbReference type="OrthoDB" id="9049620at2759"/>
<accession>A0A6P7XBA4</accession>
<name>A0A6P7XBA4_9AMPH</name>
<evidence type="ECO:0000259" key="6">
    <source>
        <dbReference type="PROSITE" id="PS50835"/>
    </source>
</evidence>
<gene>
    <name evidence="8" type="primary">LOC115464342</name>
</gene>
<dbReference type="GO" id="GO:0009897">
    <property type="term" value="C:external side of plasma membrane"/>
    <property type="evidence" value="ECO:0007669"/>
    <property type="project" value="TreeGrafter"/>
</dbReference>
<dbReference type="InterPro" id="IPR036179">
    <property type="entry name" value="Ig-like_dom_sf"/>
</dbReference>
<dbReference type="InParanoid" id="A0A6P7XBA4"/>
<evidence type="ECO:0000256" key="2">
    <source>
        <dbReference type="ARBA" id="ARBA00023136"/>
    </source>
</evidence>
<dbReference type="AlphaFoldDB" id="A0A6P7XBA4"/>
<keyword evidence="4" id="KW-1133">Transmembrane helix</keyword>
<dbReference type="InterPro" id="IPR003598">
    <property type="entry name" value="Ig_sub2"/>
</dbReference>
<organism evidence="7 8">
    <name type="scientific">Microcaecilia unicolor</name>
    <dbReference type="NCBI Taxonomy" id="1415580"/>
    <lineage>
        <taxon>Eukaryota</taxon>
        <taxon>Metazoa</taxon>
        <taxon>Chordata</taxon>
        <taxon>Craniata</taxon>
        <taxon>Vertebrata</taxon>
        <taxon>Euteleostomi</taxon>
        <taxon>Amphibia</taxon>
        <taxon>Gymnophiona</taxon>
        <taxon>Siphonopidae</taxon>
        <taxon>Microcaecilia</taxon>
    </lineage>
</organism>
<dbReference type="InterPro" id="IPR003599">
    <property type="entry name" value="Ig_sub"/>
</dbReference>
<dbReference type="Proteomes" id="UP000515156">
    <property type="component" value="Chromosome 3"/>
</dbReference>
<dbReference type="InterPro" id="IPR013106">
    <property type="entry name" value="Ig_V-set"/>
</dbReference>
<keyword evidence="4" id="KW-0812">Transmembrane</keyword>
<dbReference type="SMART" id="SM00409">
    <property type="entry name" value="IG"/>
    <property type="match status" value="3"/>
</dbReference>
<dbReference type="InterPro" id="IPR013783">
    <property type="entry name" value="Ig-like_fold"/>
</dbReference>
<dbReference type="FunFam" id="2.60.40.10:FF:000208">
    <property type="entry name" value="Butyrophilin subfamily 1 member A1"/>
    <property type="match status" value="1"/>
</dbReference>
<sequence>MTHPSRRKNFARSARVSHTLTLVLLLLLFESAVSEYYEFSQKDGRSIRCPVPGLRFPLSVYFKGRSSTNFTEILRVEDEDKRRTLRQHKITFDDHQAIYINNLSLGDEGEYQIIAGSPEEILLYMKVTVLPSFRVIGPSAPVVAVVGQDVLLSCHLSPPVSAENMQIRWFRKNFESLVHLFENGMDQNKQQLPEYQNRTKLFRDRISNGNVSLRIRHVRPTDEGRYTCYVESDIYEEATMELKIVPQTDRRYKHTRSEGQSVQGPIPGLSFPVSIWFKGRNSTDFTEILRAEDEDQRRSLSHQRITFDSQYICVNNLSLSDEGEYKVIAGSPEKILLDMNVTVTRSTEVGRRHHYTCIASVFYVAVFIYFIWKSQSKGTQSPCFRMDLVVEHF</sequence>
<dbReference type="GeneID" id="115464342"/>
<feature type="transmembrane region" description="Helical" evidence="4">
    <location>
        <begin position="353"/>
        <end position="372"/>
    </location>
</feature>
<feature type="signal peptide" evidence="5">
    <location>
        <begin position="1"/>
        <end position="34"/>
    </location>
</feature>
<dbReference type="Pfam" id="PF07686">
    <property type="entry name" value="V-set"/>
    <property type="match status" value="1"/>
</dbReference>
<comment type="subcellular location">
    <subcellularLocation>
        <location evidence="1">Membrane</location>
    </subcellularLocation>
</comment>
<evidence type="ECO:0000313" key="7">
    <source>
        <dbReference type="Proteomes" id="UP000515156"/>
    </source>
</evidence>
<dbReference type="Gene3D" id="2.60.40.10">
    <property type="entry name" value="Immunoglobulins"/>
    <property type="match status" value="1"/>
</dbReference>
<protein>
    <submittedName>
        <fullName evidence="8">Butyrophilin subfamily 1 member A1-like</fullName>
    </submittedName>
</protein>
<dbReference type="SMART" id="SM00408">
    <property type="entry name" value="IGc2"/>
    <property type="match status" value="1"/>
</dbReference>